<name>X1NFP6_9ZZZZ</name>
<gene>
    <name evidence="1" type="ORF">S06H3_16635</name>
</gene>
<feature type="non-terminal residue" evidence="1">
    <location>
        <position position="1"/>
    </location>
</feature>
<evidence type="ECO:0000313" key="1">
    <source>
        <dbReference type="EMBL" id="GAI17469.1"/>
    </source>
</evidence>
<dbReference type="Gene3D" id="3.30.1120.10">
    <property type="match status" value="1"/>
</dbReference>
<dbReference type="EMBL" id="BARV01008243">
    <property type="protein sequence ID" value="GAI17469.1"/>
    <property type="molecule type" value="Genomic_DNA"/>
</dbReference>
<dbReference type="SUPFAM" id="SSF53649">
    <property type="entry name" value="Alkaline phosphatase-like"/>
    <property type="match status" value="1"/>
</dbReference>
<evidence type="ECO:0008006" key="2">
    <source>
        <dbReference type="Google" id="ProtNLM"/>
    </source>
</evidence>
<organism evidence="1">
    <name type="scientific">marine sediment metagenome</name>
    <dbReference type="NCBI Taxonomy" id="412755"/>
    <lineage>
        <taxon>unclassified sequences</taxon>
        <taxon>metagenomes</taxon>
        <taxon>ecological metagenomes</taxon>
    </lineage>
</organism>
<dbReference type="AlphaFoldDB" id="X1NFP6"/>
<sequence>GSFAIRKGKWKLCMCPGSGGWSSPTPQEAKELDLPPVQLYNLETDISEKKNVYDQYPEIVKELTQLLTDYIKKGRSTSGKPQEYIVKEKWPGLDWMK</sequence>
<protein>
    <recommendedName>
        <fullName evidence="2">Sulfatase N-terminal domain-containing protein</fullName>
    </recommendedName>
</protein>
<proteinExistence type="predicted"/>
<comment type="caution">
    <text evidence="1">The sequence shown here is derived from an EMBL/GenBank/DDBJ whole genome shotgun (WGS) entry which is preliminary data.</text>
</comment>
<reference evidence="1" key="1">
    <citation type="journal article" date="2014" name="Front. Microbiol.">
        <title>High frequency of phylogenetically diverse reductive dehalogenase-homologous genes in deep subseafloor sedimentary metagenomes.</title>
        <authorList>
            <person name="Kawai M."/>
            <person name="Futagami T."/>
            <person name="Toyoda A."/>
            <person name="Takaki Y."/>
            <person name="Nishi S."/>
            <person name="Hori S."/>
            <person name="Arai W."/>
            <person name="Tsubouchi T."/>
            <person name="Morono Y."/>
            <person name="Uchiyama I."/>
            <person name="Ito T."/>
            <person name="Fujiyama A."/>
            <person name="Inagaki F."/>
            <person name="Takami H."/>
        </authorList>
    </citation>
    <scope>NUCLEOTIDE SEQUENCE</scope>
    <source>
        <strain evidence="1">Expedition CK06-06</strain>
    </source>
</reference>
<dbReference type="InterPro" id="IPR017850">
    <property type="entry name" value="Alkaline_phosphatase_core_sf"/>
</dbReference>
<accession>X1NFP6</accession>